<sequence length="106" mass="11714">MIRVWNFGGFPKSYPYFLFYSVTGIRLEALLSDKMTCADCCMFLCAILFPPLGVFCARGCGVDLLINIGLTCLGFVPGILHACYVIVKRDELAMRGQPVTVIVQNP</sequence>
<organism evidence="7 8">
    <name type="scientific">Orchesella cincta</name>
    <name type="common">Springtail</name>
    <name type="synonym">Podura cincta</name>
    <dbReference type="NCBI Taxonomy" id="48709"/>
    <lineage>
        <taxon>Eukaryota</taxon>
        <taxon>Metazoa</taxon>
        <taxon>Ecdysozoa</taxon>
        <taxon>Arthropoda</taxon>
        <taxon>Hexapoda</taxon>
        <taxon>Collembola</taxon>
        <taxon>Entomobryomorpha</taxon>
        <taxon>Entomobryoidea</taxon>
        <taxon>Orchesellidae</taxon>
        <taxon>Orchesellinae</taxon>
        <taxon>Orchesella</taxon>
    </lineage>
</organism>
<comment type="similarity">
    <text evidence="2">Belongs to the UPF0057 (PMP3) family.</text>
</comment>
<comment type="caution">
    <text evidence="7">The sequence shown here is derived from an EMBL/GenBank/DDBJ whole genome shotgun (WGS) entry which is preliminary data.</text>
</comment>
<evidence type="ECO:0000256" key="4">
    <source>
        <dbReference type="ARBA" id="ARBA00022989"/>
    </source>
</evidence>
<dbReference type="AlphaFoldDB" id="A0A1D2NEF1"/>
<feature type="transmembrane region" description="Helical" evidence="6">
    <location>
        <begin position="35"/>
        <end position="52"/>
    </location>
</feature>
<evidence type="ECO:0000313" key="8">
    <source>
        <dbReference type="Proteomes" id="UP000094527"/>
    </source>
</evidence>
<reference evidence="7 8" key="1">
    <citation type="journal article" date="2016" name="Genome Biol. Evol.">
        <title>Gene Family Evolution Reflects Adaptation to Soil Environmental Stressors in the Genome of the Collembolan Orchesella cincta.</title>
        <authorList>
            <person name="Faddeeva-Vakhrusheva A."/>
            <person name="Derks M.F."/>
            <person name="Anvar S.Y."/>
            <person name="Agamennone V."/>
            <person name="Suring W."/>
            <person name="Smit S."/>
            <person name="van Straalen N.M."/>
            <person name="Roelofs D."/>
        </authorList>
    </citation>
    <scope>NUCLEOTIDE SEQUENCE [LARGE SCALE GENOMIC DNA]</scope>
    <source>
        <tissue evidence="7">Mixed pool</tissue>
    </source>
</reference>
<dbReference type="EMBL" id="LJIJ01000067">
    <property type="protein sequence ID" value="ODN03619.1"/>
    <property type="molecule type" value="Genomic_DNA"/>
</dbReference>
<dbReference type="PROSITE" id="PS01309">
    <property type="entry name" value="UPF0057"/>
    <property type="match status" value="1"/>
</dbReference>
<keyword evidence="4 6" id="KW-1133">Transmembrane helix</keyword>
<dbReference type="PANTHER" id="PTHR21659:SF42">
    <property type="entry name" value="UPF0057 MEMBRANE PROTEIN ZK632.10-RELATED"/>
    <property type="match status" value="1"/>
</dbReference>
<dbReference type="InterPro" id="IPR000612">
    <property type="entry name" value="PMP3"/>
</dbReference>
<protein>
    <submittedName>
        <fullName evidence="7">Plasma membrane proteolipid 3</fullName>
    </submittedName>
</protein>
<keyword evidence="3 6" id="KW-0812">Transmembrane</keyword>
<dbReference type="PANTHER" id="PTHR21659">
    <property type="entry name" value="HYDROPHOBIC PROTEIN RCI2 LOW TEMPERATURE AND SALT RESPONSIVE PROTEIN LTI6 -RELATED"/>
    <property type="match status" value="1"/>
</dbReference>
<name>A0A1D2NEF1_ORCCI</name>
<proteinExistence type="inferred from homology"/>
<keyword evidence="5 6" id="KW-0472">Membrane</keyword>
<feature type="transmembrane region" description="Helical" evidence="6">
    <location>
        <begin position="64"/>
        <end position="87"/>
    </location>
</feature>
<evidence type="ECO:0000313" key="7">
    <source>
        <dbReference type="EMBL" id="ODN03619.1"/>
    </source>
</evidence>
<keyword evidence="8" id="KW-1185">Reference proteome</keyword>
<dbReference type="Pfam" id="PF01679">
    <property type="entry name" value="Pmp3"/>
    <property type="match status" value="1"/>
</dbReference>
<evidence type="ECO:0000256" key="1">
    <source>
        <dbReference type="ARBA" id="ARBA00004370"/>
    </source>
</evidence>
<dbReference type="OrthoDB" id="2802411at2759"/>
<gene>
    <name evidence="7" type="ORF">Ocin01_03044</name>
</gene>
<evidence type="ECO:0000256" key="2">
    <source>
        <dbReference type="ARBA" id="ARBA00009530"/>
    </source>
</evidence>
<comment type="subcellular location">
    <subcellularLocation>
        <location evidence="1">Membrane</location>
    </subcellularLocation>
</comment>
<evidence type="ECO:0000256" key="3">
    <source>
        <dbReference type="ARBA" id="ARBA00022692"/>
    </source>
</evidence>
<evidence type="ECO:0000256" key="6">
    <source>
        <dbReference type="SAM" id="Phobius"/>
    </source>
</evidence>
<accession>A0A1D2NEF1</accession>
<dbReference type="Proteomes" id="UP000094527">
    <property type="component" value="Unassembled WGS sequence"/>
</dbReference>
<evidence type="ECO:0000256" key="5">
    <source>
        <dbReference type="ARBA" id="ARBA00023136"/>
    </source>
</evidence>
<dbReference type="GO" id="GO:0016020">
    <property type="term" value="C:membrane"/>
    <property type="evidence" value="ECO:0007669"/>
    <property type="project" value="UniProtKB-SubCell"/>
</dbReference>
<dbReference type="STRING" id="48709.A0A1D2NEF1"/>